<feature type="transmembrane region" description="Helical" evidence="1">
    <location>
        <begin position="71"/>
        <end position="90"/>
    </location>
</feature>
<feature type="transmembrane region" description="Helical" evidence="1">
    <location>
        <begin position="118"/>
        <end position="139"/>
    </location>
</feature>
<name>A0ABS1VHT9_9ACTN</name>
<accession>A0ABS1VHT9</accession>
<feature type="transmembrane region" description="Helical" evidence="1">
    <location>
        <begin position="168"/>
        <end position="185"/>
    </location>
</feature>
<keyword evidence="1" id="KW-1133">Transmembrane helix</keyword>
<proteinExistence type="predicted"/>
<organism evidence="2 3">
    <name type="scientific">Paractinoplanes lichenicola</name>
    <dbReference type="NCBI Taxonomy" id="2802976"/>
    <lineage>
        <taxon>Bacteria</taxon>
        <taxon>Bacillati</taxon>
        <taxon>Actinomycetota</taxon>
        <taxon>Actinomycetes</taxon>
        <taxon>Micromonosporales</taxon>
        <taxon>Micromonosporaceae</taxon>
        <taxon>Paractinoplanes</taxon>
    </lineage>
</organism>
<gene>
    <name evidence="2" type="ORF">JKJ07_01720</name>
</gene>
<evidence type="ECO:0000313" key="2">
    <source>
        <dbReference type="EMBL" id="MBL7253021.1"/>
    </source>
</evidence>
<evidence type="ECO:0008006" key="4">
    <source>
        <dbReference type="Google" id="ProtNLM"/>
    </source>
</evidence>
<protein>
    <recommendedName>
        <fullName evidence="4">DUF998 domain-containing protein</fullName>
    </recommendedName>
</protein>
<keyword evidence="1" id="KW-0812">Transmembrane</keyword>
<evidence type="ECO:0000313" key="3">
    <source>
        <dbReference type="Proteomes" id="UP000598996"/>
    </source>
</evidence>
<dbReference type="EMBL" id="JAENHO010000001">
    <property type="protein sequence ID" value="MBL7253021.1"/>
    <property type="molecule type" value="Genomic_DNA"/>
</dbReference>
<reference evidence="2 3" key="1">
    <citation type="submission" date="2021-01" db="EMBL/GenBank/DDBJ databases">
        <title>Actinoplanes sp. nov. LDG1-01 isolated from lichen.</title>
        <authorList>
            <person name="Saeng-In P."/>
            <person name="Phongsopitanun W."/>
            <person name="Kanchanasin P."/>
            <person name="Yuki M."/>
            <person name="Kudo T."/>
            <person name="Ohkuma M."/>
            <person name="Tanasupawat S."/>
        </authorList>
    </citation>
    <scope>NUCLEOTIDE SEQUENCE [LARGE SCALE GENOMIC DNA]</scope>
    <source>
        <strain evidence="2 3">LDG1-01</strain>
    </source>
</reference>
<sequence length="204" mass="21342">MSAAALAFAGLMFLLYPALRPWTDETTTPGAIEAMSSPAWVASHVFAMLGFIAVGLGLLALHARVSSRSSLTALITAWIGTGLVLPYYGAEDFGLHALARSGAPDLLTVVDEVRYQPVAVTMFGIGLILLAVAGVATALTVRGPAGMLFAAGYVLFLPQFFLPAAGRIAHGILLAVGCVWLAIVLRRRRDAGINADLAPGLLER</sequence>
<dbReference type="RefSeq" id="WP_202989363.1">
    <property type="nucleotide sequence ID" value="NZ_JAENHO010000001.1"/>
</dbReference>
<comment type="caution">
    <text evidence="2">The sequence shown here is derived from an EMBL/GenBank/DDBJ whole genome shotgun (WGS) entry which is preliminary data.</text>
</comment>
<evidence type="ECO:0000256" key="1">
    <source>
        <dbReference type="SAM" id="Phobius"/>
    </source>
</evidence>
<keyword evidence="1" id="KW-0472">Membrane</keyword>
<feature type="transmembrane region" description="Helical" evidence="1">
    <location>
        <begin position="146"/>
        <end position="162"/>
    </location>
</feature>
<feature type="transmembrane region" description="Helical" evidence="1">
    <location>
        <begin position="39"/>
        <end position="59"/>
    </location>
</feature>
<keyword evidence="3" id="KW-1185">Reference proteome</keyword>
<dbReference type="Proteomes" id="UP000598996">
    <property type="component" value="Unassembled WGS sequence"/>
</dbReference>